<dbReference type="SUPFAM" id="SSF56037">
    <property type="entry name" value="PheT/TilS domain"/>
    <property type="match status" value="1"/>
</dbReference>
<dbReference type="CDD" id="cd01992">
    <property type="entry name" value="TilS_N"/>
    <property type="match status" value="1"/>
</dbReference>
<keyword evidence="4 8" id="KW-0819">tRNA processing</keyword>
<sequence length="439" mass="51196">MSNIAKLKDLLINEHAIMIAYSGGLDSTVLLHQLVILRQQNPLLKVRAMHINHNLYHLSDSWAIYCKQQCEYWNIPLEVRTVQVNLQHKNGVEAAARQVRYQALYQNMQAKETLLTAQHQDDQSETFMLALKRGSGPTGLSGMASLQLHGTRRHIRPFLNINKLALKKWANQHKLSWIVDPSNNDKRYDRNFLRLKVMPLLNQRWPHFARAVSRSAQLCSDQEKLLDEYLIESLHMLLDSTQSLYLIPLHVMSKARRFALLRRWLKYHNSDMPSYDTLQHIWKQVACSRADANPRLKIGNNEVRRFCNRLYFLPIQKSISCYEFIWEYPWRNVTLPGGIGQIKQCLSGGVTIRCPLPDTKVCIRFQAQGMFYVYGRSGSRSIKKLWQEYKIPPWNRARIPLIFYDNSLVTALGVFITVDGHATSDQETWNIDWLREKIL</sequence>
<dbReference type="SUPFAM" id="SSF82829">
    <property type="entry name" value="MesJ substrate recognition domain-like"/>
    <property type="match status" value="1"/>
</dbReference>
<evidence type="ECO:0000313" key="11">
    <source>
        <dbReference type="Proteomes" id="UP000294418"/>
    </source>
</evidence>
<dbReference type="GO" id="GO:0005737">
    <property type="term" value="C:cytoplasm"/>
    <property type="evidence" value="ECO:0007669"/>
    <property type="project" value="UniProtKB-SubCell"/>
</dbReference>
<evidence type="ECO:0000256" key="3">
    <source>
        <dbReference type="ARBA" id="ARBA00022598"/>
    </source>
</evidence>
<keyword evidence="2 8" id="KW-0963">Cytoplasm</keyword>
<evidence type="ECO:0000256" key="1">
    <source>
        <dbReference type="ARBA" id="ARBA00004496"/>
    </source>
</evidence>
<dbReference type="InterPro" id="IPR012795">
    <property type="entry name" value="tRNA_Ile_lys_synt_N"/>
</dbReference>
<evidence type="ECO:0000256" key="7">
    <source>
        <dbReference type="ARBA" id="ARBA00048539"/>
    </source>
</evidence>
<dbReference type="EMBL" id="LR217720">
    <property type="protein sequence ID" value="VFP84588.1"/>
    <property type="molecule type" value="Genomic_DNA"/>
</dbReference>
<dbReference type="NCBIfam" id="TIGR02432">
    <property type="entry name" value="lysidine_TilS_N"/>
    <property type="match status" value="1"/>
</dbReference>
<dbReference type="GO" id="GO:0032267">
    <property type="term" value="F:tRNA(Ile)-lysidine synthase activity"/>
    <property type="evidence" value="ECO:0007669"/>
    <property type="project" value="UniProtKB-EC"/>
</dbReference>
<evidence type="ECO:0000256" key="2">
    <source>
        <dbReference type="ARBA" id="ARBA00022490"/>
    </source>
</evidence>
<organism evidence="10 11">
    <name type="scientific">Candidatus Erwinia haradaeae</name>
    <dbReference type="NCBI Taxonomy" id="1922217"/>
    <lineage>
        <taxon>Bacteria</taxon>
        <taxon>Pseudomonadati</taxon>
        <taxon>Pseudomonadota</taxon>
        <taxon>Gammaproteobacteria</taxon>
        <taxon>Enterobacterales</taxon>
        <taxon>Erwiniaceae</taxon>
        <taxon>Erwinia</taxon>
    </lineage>
</organism>
<evidence type="ECO:0000259" key="9">
    <source>
        <dbReference type="SMART" id="SM00977"/>
    </source>
</evidence>
<evidence type="ECO:0000256" key="4">
    <source>
        <dbReference type="ARBA" id="ARBA00022694"/>
    </source>
</evidence>
<keyword evidence="6 8" id="KW-0067">ATP-binding</keyword>
<dbReference type="NCBIfam" id="TIGR02433">
    <property type="entry name" value="lysidine_TilS_C"/>
    <property type="match status" value="1"/>
</dbReference>
<comment type="domain">
    <text evidence="8">The N-terminal region contains the highly conserved SGGXDS motif, predicted to be a P-loop motif involved in ATP binding.</text>
</comment>
<dbReference type="EC" id="6.3.4.19" evidence="8"/>
<dbReference type="SMART" id="SM00977">
    <property type="entry name" value="TilS_C"/>
    <property type="match status" value="1"/>
</dbReference>
<feature type="binding site" evidence="8">
    <location>
        <begin position="22"/>
        <end position="27"/>
    </location>
    <ligand>
        <name>ATP</name>
        <dbReference type="ChEBI" id="CHEBI:30616"/>
    </ligand>
</feature>
<dbReference type="InterPro" id="IPR015262">
    <property type="entry name" value="tRNA_Ile_lys_synt_subst-bd"/>
</dbReference>
<comment type="similarity">
    <text evidence="8">Belongs to the tRNA(Ile)-lysidine synthase family.</text>
</comment>
<evidence type="ECO:0000313" key="10">
    <source>
        <dbReference type="EMBL" id="VFP84588.1"/>
    </source>
</evidence>
<dbReference type="AlphaFoldDB" id="A0A451DDM1"/>
<dbReference type="OrthoDB" id="9807403at2"/>
<dbReference type="InterPro" id="IPR012796">
    <property type="entry name" value="Lysidine-tRNA-synth_C"/>
</dbReference>
<reference evidence="10 11" key="1">
    <citation type="submission" date="2019-02" db="EMBL/GenBank/DDBJ databases">
        <authorList>
            <person name="Manzano-Marin A."/>
            <person name="Manzano-Marin A."/>
        </authorList>
    </citation>
    <scope>NUCLEOTIDE SEQUENCE [LARGE SCALE GENOMIC DNA]</scope>
    <source>
        <strain evidence="10 11">ErCilaricifoliae</strain>
    </source>
</reference>
<keyword evidence="5 8" id="KW-0547">Nucleotide-binding</keyword>
<dbReference type="InterPro" id="IPR014729">
    <property type="entry name" value="Rossmann-like_a/b/a_fold"/>
</dbReference>
<dbReference type="Gene3D" id="1.20.59.20">
    <property type="match status" value="1"/>
</dbReference>
<evidence type="ECO:0000256" key="6">
    <source>
        <dbReference type="ARBA" id="ARBA00022840"/>
    </source>
</evidence>
<proteinExistence type="inferred from homology"/>
<dbReference type="Pfam" id="PF11734">
    <property type="entry name" value="TilS_C"/>
    <property type="match status" value="1"/>
</dbReference>
<dbReference type="InterPro" id="IPR012094">
    <property type="entry name" value="tRNA_Ile_lys_synt"/>
</dbReference>
<evidence type="ECO:0000256" key="8">
    <source>
        <dbReference type="HAMAP-Rule" id="MF_01161"/>
    </source>
</evidence>
<accession>A0A451DDM1</accession>
<dbReference type="Gene3D" id="3.40.50.620">
    <property type="entry name" value="HUPs"/>
    <property type="match status" value="1"/>
</dbReference>
<dbReference type="GO" id="GO:0006400">
    <property type="term" value="P:tRNA modification"/>
    <property type="evidence" value="ECO:0007669"/>
    <property type="project" value="UniProtKB-UniRule"/>
</dbReference>
<dbReference type="Pfam" id="PF01171">
    <property type="entry name" value="ATP_bind_3"/>
    <property type="match status" value="1"/>
</dbReference>
<dbReference type="Pfam" id="PF09179">
    <property type="entry name" value="TilS"/>
    <property type="match status" value="1"/>
</dbReference>
<comment type="function">
    <text evidence="8">Ligates lysine onto the cytidine present at position 34 of the AUA codon-specific tRNA(Ile) that contains the anticodon CAU, in an ATP-dependent manner. Cytidine is converted to lysidine, thus changing the amino acid specificity of the tRNA from methionine to isoleucine.</text>
</comment>
<evidence type="ECO:0000256" key="5">
    <source>
        <dbReference type="ARBA" id="ARBA00022741"/>
    </source>
</evidence>
<name>A0A451DDM1_9GAMM</name>
<dbReference type="InterPro" id="IPR011063">
    <property type="entry name" value="TilS/TtcA_N"/>
</dbReference>
<dbReference type="Proteomes" id="UP000294418">
    <property type="component" value="Chromosome"/>
</dbReference>
<comment type="subcellular location">
    <subcellularLocation>
        <location evidence="1 8">Cytoplasm</location>
    </subcellularLocation>
</comment>
<dbReference type="GO" id="GO:0005524">
    <property type="term" value="F:ATP binding"/>
    <property type="evidence" value="ECO:0007669"/>
    <property type="project" value="UniProtKB-UniRule"/>
</dbReference>
<gene>
    <name evidence="8 10" type="primary">tilS</name>
    <name evidence="10" type="ORF">ERCILAFE3058_677</name>
</gene>
<dbReference type="SUPFAM" id="SSF52402">
    <property type="entry name" value="Adenine nucleotide alpha hydrolases-like"/>
    <property type="match status" value="1"/>
</dbReference>
<dbReference type="RefSeq" id="WP_157990089.1">
    <property type="nucleotide sequence ID" value="NZ_LR217720.1"/>
</dbReference>
<dbReference type="PANTHER" id="PTHR43033:SF1">
    <property type="entry name" value="TRNA(ILE)-LYSIDINE SYNTHASE-RELATED"/>
    <property type="match status" value="1"/>
</dbReference>
<keyword evidence="3 8" id="KW-0436">Ligase</keyword>
<feature type="domain" description="Lysidine-tRNA(Ile) synthetase C-terminal" evidence="9">
    <location>
        <begin position="361"/>
        <end position="433"/>
    </location>
</feature>
<dbReference type="PANTHER" id="PTHR43033">
    <property type="entry name" value="TRNA(ILE)-LYSIDINE SYNTHASE-RELATED"/>
    <property type="match status" value="1"/>
</dbReference>
<protein>
    <recommendedName>
        <fullName evidence="8">tRNA(Ile)-lysidine synthase</fullName>
        <ecNumber evidence="8">6.3.4.19</ecNumber>
    </recommendedName>
    <alternativeName>
        <fullName evidence="8">tRNA(Ile)-2-lysyl-cytidine synthase</fullName>
    </alternativeName>
    <alternativeName>
        <fullName evidence="8">tRNA(Ile)-lysidine synthetase</fullName>
    </alternativeName>
</protein>
<comment type="catalytic activity">
    <reaction evidence="7 8">
        <text>cytidine(34) in tRNA(Ile2) + L-lysine + ATP = lysidine(34) in tRNA(Ile2) + AMP + diphosphate + H(+)</text>
        <dbReference type="Rhea" id="RHEA:43744"/>
        <dbReference type="Rhea" id="RHEA-COMP:10625"/>
        <dbReference type="Rhea" id="RHEA-COMP:10670"/>
        <dbReference type="ChEBI" id="CHEBI:15378"/>
        <dbReference type="ChEBI" id="CHEBI:30616"/>
        <dbReference type="ChEBI" id="CHEBI:32551"/>
        <dbReference type="ChEBI" id="CHEBI:33019"/>
        <dbReference type="ChEBI" id="CHEBI:82748"/>
        <dbReference type="ChEBI" id="CHEBI:83665"/>
        <dbReference type="ChEBI" id="CHEBI:456215"/>
        <dbReference type="EC" id="6.3.4.19"/>
    </reaction>
</comment>
<dbReference type="HAMAP" id="MF_01161">
    <property type="entry name" value="tRNA_Ile_lys_synt"/>
    <property type="match status" value="1"/>
</dbReference>